<dbReference type="RefSeq" id="WP_000020213.1">
    <property type="nucleotide sequence ID" value="NZ_CP038809.1"/>
</dbReference>
<evidence type="ECO:0000313" key="2">
    <source>
        <dbReference type="Proteomes" id="UP000035346"/>
    </source>
</evidence>
<name>A0A0H1K3U3_STRAG</name>
<proteinExistence type="predicted"/>
<protein>
    <submittedName>
        <fullName evidence="1">Uncharacterized protein</fullName>
    </submittedName>
</protein>
<sequence>MSHYKISLEETEKVTTMEYYGKQFPVHPEEWEQYHSFWQEDYANFLLQKDIGLLTIYYAKEDLSCLWEGRFTSMHDVYKKLNTSSTPSGYDLIVMNGVNNLFEYDYAKTQQDIINYCFLKHTESELEVKEQEEMATVMKWFSPDIGLAFAETNPEVAHILRRCPNLDLRNSFGLVVNPVWYRICNIFNDAYETLFSEEEKSL</sequence>
<organism evidence="1 2">
    <name type="scientific">Streptococcus agalactiae</name>
    <dbReference type="NCBI Taxonomy" id="1311"/>
    <lineage>
        <taxon>Bacteria</taxon>
        <taxon>Bacillati</taxon>
        <taxon>Bacillota</taxon>
        <taxon>Bacilli</taxon>
        <taxon>Lactobacillales</taxon>
        <taxon>Streptococcaceae</taxon>
        <taxon>Streptococcus</taxon>
    </lineage>
</organism>
<reference evidence="1 2" key="1">
    <citation type="journal article" date="2015" name="PLoS ONE">
        <title>Genomic analysis reveals the molecular basis for capsule loss in the group B streptococcus population.</title>
        <authorList>
            <consortium name="DEVANI Consortium"/>
            <person name="Rosini R."/>
            <person name="Campisi E."/>
            <person name="De Chiara M."/>
            <person name="Tettelin H."/>
            <person name="Rinaudo D."/>
            <person name="Toniolo C."/>
            <person name="Metruccio M."/>
            <person name="Guidotti S."/>
            <person name="Sorensen U.B."/>
            <person name="Kilian M."/>
            <person name="Ramirez M."/>
            <person name="Janulczyk R."/>
            <person name="Donati C."/>
            <person name="Grandi G."/>
            <person name="Margarit I."/>
        </authorList>
    </citation>
    <scope>NUCLEOTIDE SEQUENCE [LARGE SCALE GENOMIC DNA]</scope>
    <source>
        <strain evidence="1 2">DK-B-USS-215</strain>
    </source>
</reference>
<dbReference type="EMBL" id="LBKL01000087">
    <property type="protein sequence ID" value="KLL36082.1"/>
    <property type="molecule type" value="Genomic_DNA"/>
</dbReference>
<comment type="caution">
    <text evidence="1">The sequence shown here is derived from an EMBL/GenBank/DDBJ whole genome shotgun (WGS) entry which is preliminary data.</text>
</comment>
<gene>
    <name evidence="1" type="ORF">WA04_09430</name>
</gene>
<evidence type="ECO:0000313" key="1">
    <source>
        <dbReference type="EMBL" id="KLL36082.1"/>
    </source>
</evidence>
<dbReference type="Proteomes" id="UP000035346">
    <property type="component" value="Unassembled WGS sequence"/>
</dbReference>
<dbReference type="AlphaFoldDB" id="A0A0H1K3U3"/>
<accession>A0A0H1K3U3</accession>